<dbReference type="InterPro" id="IPR008927">
    <property type="entry name" value="6-PGluconate_DH-like_C_sf"/>
</dbReference>
<dbReference type="EMBL" id="JRYR02000002">
    <property type="protein sequence ID" value="OHX64232.1"/>
    <property type="molecule type" value="Genomic_DNA"/>
</dbReference>
<dbReference type="SUPFAM" id="SSF51735">
    <property type="entry name" value="NAD(P)-binding Rossmann-fold domains"/>
    <property type="match status" value="1"/>
</dbReference>
<comment type="caution">
    <text evidence="4">The sequence shown here is derived from an EMBL/GenBank/DDBJ whole genome shotgun (WGS) entry which is preliminary data.</text>
</comment>
<dbReference type="InterPro" id="IPR018931">
    <property type="entry name" value="DUF2520"/>
</dbReference>
<evidence type="ECO:0000259" key="3">
    <source>
        <dbReference type="Pfam" id="PF10728"/>
    </source>
</evidence>
<dbReference type="STRING" id="915059.NH26_21755"/>
<dbReference type="Gene3D" id="3.40.50.720">
    <property type="entry name" value="NAD(P)-binding Rossmann-like Domain"/>
    <property type="match status" value="1"/>
</dbReference>
<dbReference type="Pfam" id="PF10728">
    <property type="entry name" value="DUF2520"/>
    <property type="match status" value="1"/>
</dbReference>
<name>A0A1S1YT75_FLAPC</name>
<dbReference type="PANTHER" id="PTHR40459">
    <property type="entry name" value="CONSERVED HYPOTHETICAL ALANINE AND LEUCINE RICH PROTEIN"/>
    <property type="match status" value="1"/>
</dbReference>
<dbReference type="Pfam" id="PF10727">
    <property type="entry name" value="Rossmann-like"/>
    <property type="match status" value="1"/>
</dbReference>
<dbReference type="InterPro" id="IPR019665">
    <property type="entry name" value="OxRdtase/DH_put_Rossmann_dom"/>
</dbReference>
<dbReference type="AlphaFoldDB" id="A0A1S1YT75"/>
<protein>
    <recommendedName>
        <fullName evidence="6">DUF2520 domain-containing protein</fullName>
    </recommendedName>
</protein>
<proteinExistence type="predicted"/>
<organism evidence="4 5">
    <name type="scientific">Flammeovirga pacifica</name>
    <dbReference type="NCBI Taxonomy" id="915059"/>
    <lineage>
        <taxon>Bacteria</taxon>
        <taxon>Pseudomonadati</taxon>
        <taxon>Bacteroidota</taxon>
        <taxon>Cytophagia</taxon>
        <taxon>Cytophagales</taxon>
        <taxon>Flammeovirgaceae</taxon>
        <taxon>Flammeovirga</taxon>
    </lineage>
</organism>
<accession>A0A1S1YT75</accession>
<dbReference type="Gene3D" id="1.10.1040.20">
    <property type="entry name" value="ProC-like, C-terminal domain"/>
    <property type="match status" value="1"/>
</dbReference>
<reference evidence="4 5" key="1">
    <citation type="journal article" date="2012" name="Int. J. Syst. Evol. Microbiol.">
        <title>Flammeovirga pacifica sp. nov., isolated from deep-sea sediment.</title>
        <authorList>
            <person name="Xu H."/>
            <person name="Fu Y."/>
            <person name="Yang N."/>
            <person name="Ding Z."/>
            <person name="Lai Q."/>
            <person name="Zeng R."/>
        </authorList>
    </citation>
    <scope>NUCLEOTIDE SEQUENCE [LARGE SCALE GENOMIC DNA]</scope>
    <source>
        <strain evidence="5">DSM 24597 / LMG 26175 / WPAGA1</strain>
    </source>
</reference>
<dbReference type="SUPFAM" id="SSF48179">
    <property type="entry name" value="6-phosphogluconate dehydrogenase C-terminal domain-like"/>
    <property type="match status" value="1"/>
</dbReference>
<keyword evidence="5" id="KW-1185">Reference proteome</keyword>
<evidence type="ECO:0008006" key="6">
    <source>
        <dbReference type="Google" id="ProtNLM"/>
    </source>
</evidence>
<dbReference type="OrthoDB" id="9810755at2"/>
<dbReference type="Proteomes" id="UP000179797">
    <property type="component" value="Unassembled WGS sequence"/>
</dbReference>
<evidence type="ECO:0000313" key="4">
    <source>
        <dbReference type="EMBL" id="OHX64232.1"/>
    </source>
</evidence>
<evidence type="ECO:0000313" key="5">
    <source>
        <dbReference type="Proteomes" id="UP000179797"/>
    </source>
</evidence>
<dbReference type="RefSeq" id="WP_052431901.1">
    <property type="nucleotide sequence ID" value="NZ_JRYR02000002.1"/>
</dbReference>
<dbReference type="PANTHER" id="PTHR40459:SF1">
    <property type="entry name" value="CONSERVED HYPOTHETICAL ALANINE AND LEUCINE RICH PROTEIN"/>
    <property type="match status" value="1"/>
</dbReference>
<sequence>MKNVTIIGSGRVATHLGIALEDKGAIIHEVYSRHLKNAKVLAKKFYDAVSVDHLDFSKSEAEIFIIAVSDTAIEEVAKDIILPKHRCILVHTSGATPMEVLANYHVLTGVFYPLQTFSMEKKVDFKQVPLCIDGTSKSVLDVLASLAVRITPKVYHINSEERKKLHISAVFACNFTNHLLEVSSQLVKNAGLELNDLKHLVNETVDKAFSLPTPKDGQTGPAVRGDVKTIHRHEKELQKDFPEFLSMYQLMTDAIMQKQGNYISADQILAFDQESDEIEEDNSTTDFDEDEDDLEE</sequence>
<evidence type="ECO:0000259" key="2">
    <source>
        <dbReference type="Pfam" id="PF10727"/>
    </source>
</evidence>
<dbReference type="InterPro" id="IPR036291">
    <property type="entry name" value="NAD(P)-bd_dom_sf"/>
</dbReference>
<dbReference type="InterPro" id="IPR037108">
    <property type="entry name" value="TM1727-like_C_sf"/>
</dbReference>
<feature type="domain" description="DUF2520" evidence="3">
    <location>
        <begin position="128"/>
        <end position="254"/>
    </location>
</feature>
<feature type="domain" description="Putative oxidoreductase/dehydrogenase Rossmann-like" evidence="2">
    <location>
        <begin position="3"/>
        <end position="103"/>
    </location>
</feature>
<feature type="region of interest" description="Disordered" evidence="1">
    <location>
        <begin position="273"/>
        <end position="296"/>
    </location>
</feature>
<gene>
    <name evidence="4" type="ORF">NH26_21755</name>
</gene>
<evidence type="ECO:0000256" key="1">
    <source>
        <dbReference type="SAM" id="MobiDB-lite"/>
    </source>
</evidence>